<dbReference type="PANTHER" id="PTHR31308">
    <property type="match status" value="1"/>
</dbReference>
<sequence length="709" mass="79805">MIIGIRDGEFVDEYGRILNLRGSYVTFVDRPFPIIEADAHFARLRACGLTLIRFVITWEAIEHAGPGVYDVAYLAYVREVLERARDHGMSVYVDPHQDVWSRWTGGDGAPLWTLEIAGFDVANFAHCDAAICRETYGMGRGKSGGSGTEDYPKMIWPTNYFKLACATMFTLFWAGERFAPQFLVADDDDIDIAASGRGINIQRYLQTRYINAMAELLKCLIGLDNIVGIGTMNEPSFGYINVADLSKGFVQSVPSSSSSSSSSSAGIELRYGLQPTPFQGMCLGEGYRQIVGEWSNGIMQHVFGRPNRWVDVDPRGRRAWKYVEGKDDDDCDASIRRESNNVVGNRGGCIWRQAGVWRINPDNSEPELLRPDYFADVDFGSECYLPFAREYAEALRGVWGAKSKETAKLLIFVELPPLEFSSTPFPRIPSSSLPDAVNATHWYDGVTLFTQTWKSYFSVDVRTHRPLFGYKNIFRSHVGQLADIKRLGVDRMDNSPTLIGECGIPFNMNGGLSYRKASGPTKSDIIPTSDSFGPQLAAMDHTLRCLEENLLSFTLWCYTSDNTNNEGDLWNREDLSIYSDEQKRGLDASDPHFVYDGLRAARAFVRPYARCIAGKPLVNKFDLKTSVFIYRGIDVGEKKFDVPTEIFIPKLWCSIETDMRISVSGGRVEIEGHDYYFIVKYFHSGTVVEHWIEIQGPKVDIPQDLFAWC</sequence>
<dbReference type="InterPro" id="IPR017853">
    <property type="entry name" value="GH"/>
</dbReference>
<evidence type="ECO:0000256" key="3">
    <source>
        <dbReference type="ARBA" id="ARBA00023295"/>
    </source>
</evidence>
<dbReference type="PROSITE" id="PS00659">
    <property type="entry name" value="GLYCOSYL_HYDROL_F5"/>
    <property type="match status" value="1"/>
</dbReference>
<dbReference type="InterPro" id="IPR013780">
    <property type="entry name" value="Glyco_hydro_b"/>
</dbReference>
<dbReference type="GO" id="GO:1901136">
    <property type="term" value="P:carbohydrate derivative catabolic process"/>
    <property type="evidence" value="ECO:0007669"/>
    <property type="project" value="UniProtKB-ARBA"/>
</dbReference>
<protein>
    <submittedName>
        <fullName evidence="6">Uncharacterized protein</fullName>
    </submittedName>
</protein>
<dbReference type="SUPFAM" id="SSF51445">
    <property type="entry name" value="(Trans)glycosidases"/>
    <property type="match status" value="1"/>
</dbReference>
<feature type="domain" description="Glycoside hydrolase family 5" evidence="4">
    <location>
        <begin position="12"/>
        <end position="103"/>
    </location>
</feature>
<evidence type="ECO:0000256" key="2">
    <source>
        <dbReference type="ARBA" id="ARBA00022801"/>
    </source>
</evidence>
<dbReference type="GO" id="GO:0016042">
    <property type="term" value="P:lipid catabolic process"/>
    <property type="evidence" value="ECO:0007669"/>
    <property type="project" value="UniProtKB-ARBA"/>
</dbReference>
<dbReference type="GO" id="GO:0004553">
    <property type="term" value="F:hydrolase activity, hydrolyzing O-glycosyl compounds"/>
    <property type="evidence" value="ECO:0007669"/>
    <property type="project" value="UniProtKB-ARBA"/>
</dbReference>
<dbReference type="InterPro" id="IPR018087">
    <property type="entry name" value="Glyco_hydro_5_CS"/>
</dbReference>
<dbReference type="AlphaFoldDB" id="A0ABD3SRJ4"/>
<dbReference type="Gene3D" id="2.60.40.1180">
    <property type="entry name" value="Golgi alpha-mannosidase II"/>
    <property type="match status" value="1"/>
</dbReference>
<dbReference type="InterPro" id="IPR001547">
    <property type="entry name" value="Glyco_hydro_5"/>
</dbReference>
<dbReference type="InterPro" id="IPR041036">
    <property type="entry name" value="GH5_C"/>
</dbReference>
<comment type="similarity">
    <text evidence="1">Belongs to the glycosyl hydrolase 5 (cellulase A) family.</text>
</comment>
<gene>
    <name evidence="6" type="ORF">ACHAXA_000861</name>
</gene>
<dbReference type="Proteomes" id="UP001530377">
    <property type="component" value="Unassembled WGS sequence"/>
</dbReference>
<proteinExistence type="inferred from homology"/>
<dbReference type="Pfam" id="PF18564">
    <property type="entry name" value="Glyco_hydro_5_C"/>
    <property type="match status" value="1"/>
</dbReference>
<evidence type="ECO:0000313" key="6">
    <source>
        <dbReference type="EMBL" id="KAL3826893.1"/>
    </source>
</evidence>
<dbReference type="EMBL" id="JALLPB020000012">
    <property type="protein sequence ID" value="KAL3826893.1"/>
    <property type="molecule type" value="Genomic_DNA"/>
</dbReference>
<keyword evidence="3" id="KW-0326">Glycosidase</keyword>
<comment type="caution">
    <text evidence="6">The sequence shown here is derived from an EMBL/GenBank/DDBJ whole genome shotgun (WGS) entry which is preliminary data.</text>
</comment>
<name>A0ABD3SRJ4_9STRA</name>
<dbReference type="Pfam" id="PF00150">
    <property type="entry name" value="Cellulase"/>
    <property type="match status" value="1"/>
</dbReference>
<keyword evidence="2" id="KW-0378">Hydrolase</keyword>
<dbReference type="InterPro" id="IPR052066">
    <property type="entry name" value="Glycosphingolipid_Hydrolases"/>
</dbReference>
<dbReference type="Gene3D" id="3.20.20.80">
    <property type="entry name" value="Glycosidases"/>
    <property type="match status" value="2"/>
</dbReference>
<organism evidence="6 7">
    <name type="scientific">Cyclostephanos tholiformis</name>
    <dbReference type="NCBI Taxonomy" id="382380"/>
    <lineage>
        <taxon>Eukaryota</taxon>
        <taxon>Sar</taxon>
        <taxon>Stramenopiles</taxon>
        <taxon>Ochrophyta</taxon>
        <taxon>Bacillariophyta</taxon>
        <taxon>Coscinodiscophyceae</taxon>
        <taxon>Thalassiosirophycidae</taxon>
        <taxon>Stephanodiscales</taxon>
        <taxon>Stephanodiscaceae</taxon>
        <taxon>Cyclostephanos</taxon>
    </lineage>
</organism>
<evidence type="ECO:0000313" key="7">
    <source>
        <dbReference type="Proteomes" id="UP001530377"/>
    </source>
</evidence>
<evidence type="ECO:0000259" key="5">
    <source>
        <dbReference type="Pfam" id="PF18564"/>
    </source>
</evidence>
<reference evidence="6 7" key="1">
    <citation type="submission" date="2024-10" db="EMBL/GenBank/DDBJ databases">
        <title>Updated reference genomes for cyclostephanoid diatoms.</title>
        <authorList>
            <person name="Roberts W.R."/>
            <person name="Alverson A.J."/>
        </authorList>
    </citation>
    <scope>NUCLEOTIDE SEQUENCE [LARGE SCALE GENOMIC DNA]</scope>
    <source>
        <strain evidence="6 7">AJA228-03</strain>
    </source>
</reference>
<evidence type="ECO:0000259" key="4">
    <source>
        <dbReference type="Pfam" id="PF00150"/>
    </source>
</evidence>
<evidence type="ECO:0000256" key="1">
    <source>
        <dbReference type="ARBA" id="ARBA00005641"/>
    </source>
</evidence>
<keyword evidence="7" id="KW-1185">Reference proteome</keyword>
<accession>A0ABD3SRJ4</accession>
<dbReference type="PANTHER" id="PTHR31308:SF5">
    <property type="entry name" value="ERGOSTERYL-BETA-GLUCOSIDASE"/>
    <property type="match status" value="1"/>
</dbReference>
<feature type="domain" description="Glycoside hydrolase family 5 C-terminal" evidence="5">
    <location>
        <begin position="606"/>
        <end position="694"/>
    </location>
</feature>